<dbReference type="PANTHER" id="PTHR43863:SF2">
    <property type="entry name" value="MALTASE-GLUCOAMYLASE"/>
    <property type="match status" value="1"/>
</dbReference>
<feature type="compositionally biased region" description="Basic and acidic residues" evidence="6">
    <location>
        <begin position="759"/>
        <end position="769"/>
    </location>
</feature>
<dbReference type="InterPro" id="IPR051816">
    <property type="entry name" value="Glycosyl_Hydrolase_31"/>
</dbReference>
<feature type="region of interest" description="Disordered" evidence="6">
    <location>
        <begin position="756"/>
        <end position="782"/>
    </location>
</feature>
<dbReference type="PRINTS" id="PR00032">
    <property type="entry name" value="HTHARAC"/>
</dbReference>
<dbReference type="Gene3D" id="1.10.10.60">
    <property type="entry name" value="Homeodomain-like"/>
    <property type="match status" value="2"/>
</dbReference>
<evidence type="ECO:0000259" key="7">
    <source>
        <dbReference type="PROSITE" id="PS01124"/>
    </source>
</evidence>
<dbReference type="PROSITE" id="PS00041">
    <property type="entry name" value="HTH_ARAC_FAMILY_1"/>
    <property type="match status" value="1"/>
</dbReference>
<name>A0ABV5VTD9_9BACL</name>
<evidence type="ECO:0000256" key="4">
    <source>
        <dbReference type="ARBA" id="ARBA00023163"/>
    </source>
</evidence>
<keyword evidence="5" id="KW-0326">Glycosidase</keyword>
<dbReference type="InterPro" id="IPR025887">
    <property type="entry name" value="Glyco_hydro_31_N_dom"/>
</dbReference>
<dbReference type="InterPro" id="IPR009057">
    <property type="entry name" value="Homeodomain-like_sf"/>
</dbReference>
<dbReference type="InterPro" id="IPR018062">
    <property type="entry name" value="HTH_AraC-typ_CS"/>
</dbReference>
<dbReference type="InterPro" id="IPR011013">
    <property type="entry name" value="Gal_mutarotase_sf_dom"/>
</dbReference>
<dbReference type="InterPro" id="IPR033403">
    <property type="entry name" value="DUF5110"/>
</dbReference>
<evidence type="ECO:0000313" key="9">
    <source>
        <dbReference type="Proteomes" id="UP001589619"/>
    </source>
</evidence>
<dbReference type="InterPro" id="IPR000322">
    <property type="entry name" value="Glyco_hydro_31_TIM"/>
</dbReference>
<dbReference type="Pfam" id="PF01055">
    <property type="entry name" value="Glyco_hydro_31_2nd"/>
    <property type="match status" value="1"/>
</dbReference>
<dbReference type="InterPro" id="IPR048395">
    <property type="entry name" value="Glyco_hydro_31_C"/>
</dbReference>
<evidence type="ECO:0000256" key="6">
    <source>
        <dbReference type="SAM" id="MobiDB-lite"/>
    </source>
</evidence>
<keyword evidence="4" id="KW-0804">Transcription</keyword>
<evidence type="ECO:0000256" key="2">
    <source>
        <dbReference type="ARBA" id="ARBA00023015"/>
    </source>
</evidence>
<protein>
    <submittedName>
        <fullName evidence="8">TIM-barrel domain-containing protein</fullName>
    </submittedName>
</protein>
<organism evidence="8 9">
    <name type="scientific">Paenibacillus hodogayensis</name>
    <dbReference type="NCBI Taxonomy" id="279208"/>
    <lineage>
        <taxon>Bacteria</taxon>
        <taxon>Bacillati</taxon>
        <taxon>Bacillota</taxon>
        <taxon>Bacilli</taxon>
        <taxon>Bacillales</taxon>
        <taxon>Paenibacillaceae</taxon>
        <taxon>Paenibacillus</taxon>
    </lineage>
</organism>
<dbReference type="SUPFAM" id="SSF51011">
    <property type="entry name" value="Glycosyl hydrolase domain"/>
    <property type="match status" value="1"/>
</dbReference>
<keyword evidence="3" id="KW-0238">DNA-binding</keyword>
<keyword evidence="9" id="KW-1185">Reference proteome</keyword>
<comment type="caution">
    <text evidence="8">The sequence shown here is derived from an EMBL/GenBank/DDBJ whole genome shotgun (WGS) entry which is preliminary data.</text>
</comment>
<evidence type="ECO:0000256" key="5">
    <source>
        <dbReference type="RuleBase" id="RU361185"/>
    </source>
</evidence>
<dbReference type="SUPFAM" id="SSF74650">
    <property type="entry name" value="Galactose mutarotase-like"/>
    <property type="match status" value="1"/>
</dbReference>
<dbReference type="Gene3D" id="2.60.40.1180">
    <property type="entry name" value="Golgi alpha-mannosidase II"/>
    <property type="match status" value="2"/>
</dbReference>
<dbReference type="Pfam" id="PF13802">
    <property type="entry name" value="Gal_mutarotas_2"/>
    <property type="match status" value="1"/>
</dbReference>
<dbReference type="InterPro" id="IPR020449">
    <property type="entry name" value="Tscrpt_reg_AraC-type_HTH"/>
</dbReference>
<dbReference type="Pfam" id="PF21365">
    <property type="entry name" value="Glyco_hydro_31_3rd"/>
    <property type="match status" value="1"/>
</dbReference>
<dbReference type="CDD" id="cd14752">
    <property type="entry name" value="GH31_N"/>
    <property type="match status" value="1"/>
</dbReference>
<keyword evidence="2" id="KW-0805">Transcription regulation</keyword>
<dbReference type="PANTHER" id="PTHR43863">
    <property type="entry name" value="HYDROLASE, PUTATIVE (AFU_ORTHOLOGUE AFUA_1G03140)-RELATED"/>
    <property type="match status" value="1"/>
</dbReference>
<sequence>MSDNSHCTVIPIASGGFLRVEALAPHALRIRMRTTNDFPESALERYGIIRCRPNADMVAQNDGSRIALRTAEAELRVDAANGTLALLRASGELLTRHAAPSRYEAGQGFAIHFTLADGERWYGFGDETRERIEHRGHRASMWVENVKRYAPVPFLMSSRGWGLAINTTWKHEIDIGCTQPDRLTFEGANGELDYFVFVGDSPKQLLDRYTDVAGKPALLPRWAYGLTYVCHELVNAREMMDDALNFRREGIPCDMIGLEPGWMEKPNDWSTSKNWHPERFRVPPFSNESETFIGALDKLGFKLSLLLSCVHDLSVYEERQLAGAAPYSAALTPETEDEEPWYEHLRKFVDQGVAAFKLSGSWQSVPQPGRRWSNGMDDEEMHNLYPLLLAKQMHVGFREQTGLRPMIYTLSGFTGIQQYAATWAGSSGKGAALVSMLNHGMSGHVHTTADMDVSTPETIHFGFLQPWSQINSWAYWRHPCLLERDLLQTFKAYAKLRYRLLPYIYSAAHQAARTGMPIVRAMPLAFPDDPRADGLLNQYMLGDFFLVTAFTETVYLPEGEWIDYWTGSRHTGPAELDYNAPAPAGGPLFVRAGAIIPEWPEVTHIGTKQPETISLHLYPYGESNYTLIEDDGTTYGYLEGNVAETSVRCRATEKWMRIAVGRRTGRYEGMPAKRRYEMFLHVTAKPLQVVVDGRIIEEVGQPPYNGITDAGWHFDRSTWLVRLNAEEKADKPDDLSIEFLFDATLRRKSAAACSQGGQEVERAGREPKAAEFSGKMRPASPPPNCWADDPGSKMSPIQAGALWEAELEIGLETGDPTKAFTALEQWWIERMESQLEAGESRVNLLVLYGLFVQVCNRQGWTLQTVLGGDYDAFSNVQALSGSEHAYGLMRGTVQRFLDYRRYAKKDNIHPLIKQVSDIIEKEPGGELWLQTLAERLHVNSSYLSRLFKREIGQPLNDYVLSRKMERAKTLLIAGGTVSETADLLGYKDTSHFIRVFRKYWGVTPGELKH</sequence>
<proteinExistence type="inferred from homology"/>
<keyword evidence="5" id="KW-0378">Hydrolase</keyword>
<dbReference type="SUPFAM" id="SSF46689">
    <property type="entry name" value="Homeodomain-like"/>
    <property type="match status" value="2"/>
</dbReference>
<feature type="domain" description="HTH araC/xylS-type" evidence="7">
    <location>
        <begin position="913"/>
        <end position="1009"/>
    </location>
</feature>
<accession>A0ABV5VTD9</accession>
<comment type="similarity">
    <text evidence="1 5">Belongs to the glycosyl hydrolase 31 family.</text>
</comment>
<dbReference type="InterPro" id="IPR013780">
    <property type="entry name" value="Glyco_hydro_b"/>
</dbReference>
<dbReference type="InterPro" id="IPR018060">
    <property type="entry name" value="HTH_AraC"/>
</dbReference>
<dbReference type="Proteomes" id="UP001589619">
    <property type="component" value="Unassembled WGS sequence"/>
</dbReference>
<dbReference type="Pfam" id="PF17137">
    <property type="entry name" value="DUF5110"/>
    <property type="match status" value="1"/>
</dbReference>
<dbReference type="Gene3D" id="3.20.20.80">
    <property type="entry name" value="Glycosidases"/>
    <property type="match status" value="1"/>
</dbReference>
<dbReference type="PROSITE" id="PS01124">
    <property type="entry name" value="HTH_ARAC_FAMILY_2"/>
    <property type="match status" value="1"/>
</dbReference>
<dbReference type="Gene3D" id="2.60.40.1760">
    <property type="entry name" value="glycosyl hydrolase (family 31)"/>
    <property type="match status" value="1"/>
</dbReference>
<evidence type="ECO:0000313" key="8">
    <source>
        <dbReference type="EMBL" id="MFB9751525.1"/>
    </source>
</evidence>
<dbReference type="RefSeq" id="WP_344912125.1">
    <property type="nucleotide sequence ID" value="NZ_BAAAYO010000010.1"/>
</dbReference>
<dbReference type="SMART" id="SM00342">
    <property type="entry name" value="HTH_ARAC"/>
    <property type="match status" value="1"/>
</dbReference>
<dbReference type="InterPro" id="IPR017853">
    <property type="entry name" value="GH"/>
</dbReference>
<gene>
    <name evidence="8" type="ORF">ACFFNY_08080</name>
</gene>
<reference evidence="8 9" key="1">
    <citation type="submission" date="2024-09" db="EMBL/GenBank/DDBJ databases">
        <authorList>
            <person name="Sun Q."/>
            <person name="Mori K."/>
        </authorList>
    </citation>
    <scope>NUCLEOTIDE SEQUENCE [LARGE SCALE GENOMIC DNA]</scope>
    <source>
        <strain evidence="8 9">JCM 12520</strain>
    </source>
</reference>
<dbReference type="EMBL" id="JBHMAG010000007">
    <property type="protein sequence ID" value="MFB9751525.1"/>
    <property type="molecule type" value="Genomic_DNA"/>
</dbReference>
<evidence type="ECO:0000256" key="3">
    <source>
        <dbReference type="ARBA" id="ARBA00023125"/>
    </source>
</evidence>
<dbReference type="Pfam" id="PF12833">
    <property type="entry name" value="HTH_18"/>
    <property type="match status" value="1"/>
</dbReference>
<evidence type="ECO:0000256" key="1">
    <source>
        <dbReference type="ARBA" id="ARBA00007806"/>
    </source>
</evidence>
<dbReference type="SUPFAM" id="SSF51445">
    <property type="entry name" value="(Trans)glycosidases"/>
    <property type="match status" value="1"/>
</dbReference>